<evidence type="ECO:0000313" key="1">
    <source>
        <dbReference type="EMBL" id="ABI68397.1"/>
    </source>
</evidence>
<dbReference type="OrthoDB" id="2986513at2"/>
<dbReference type="Proteomes" id="UP000001968">
    <property type="component" value="Chromosome"/>
</dbReference>
<protein>
    <recommendedName>
        <fullName evidence="3">Sporulation protein YtxC</fullName>
    </recommendedName>
</protein>
<organism evidence="1 2">
    <name type="scientific">Syntrophomonas wolfei subsp. wolfei (strain DSM 2245B / Goettingen)</name>
    <dbReference type="NCBI Taxonomy" id="335541"/>
    <lineage>
        <taxon>Bacteria</taxon>
        <taxon>Bacillati</taxon>
        <taxon>Bacillota</taxon>
        <taxon>Clostridia</taxon>
        <taxon>Eubacteriales</taxon>
        <taxon>Syntrophomonadaceae</taxon>
        <taxon>Syntrophomonas</taxon>
    </lineage>
</organism>
<dbReference type="STRING" id="335541.Swol_1087"/>
<dbReference type="RefSeq" id="WP_011640501.1">
    <property type="nucleotide sequence ID" value="NC_008346.1"/>
</dbReference>
<evidence type="ECO:0008006" key="3">
    <source>
        <dbReference type="Google" id="ProtNLM"/>
    </source>
</evidence>
<gene>
    <name evidence="1" type="ordered locus">Swol_1087</name>
</gene>
<keyword evidence="2" id="KW-1185">Reference proteome</keyword>
<accession>Q0AY07</accession>
<reference evidence="2" key="1">
    <citation type="journal article" date="2010" name="Environ. Microbiol.">
        <title>The genome of Syntrophomonas wolfei: new insights into syntrophic metabolism and biohydrogen production.</title>
        <authorList>
            <person name="Sieber J.R."/>
            <person name="Sims D.R."/>
            <person name="Han C."/>
            <person name="Kim E."/>
            <person name="Lykidis A."/>
            <person name="Lapidus A.L."/>
            <person name="McDonnald E."/>
            <person name="Rohlin L."/>
            <person name="Culley D.E."/>
            <person name="Gunsalus R."/>
            <person name="McInerney M.J."/>
        </authorList>
    </citation>
    <scope>NUCLEOTIDE SEQUENCE [LARGE SCALE GENOMIC DNA]</scope>
    <source>
        <strain evidence="2">DSM 2245B / Goettingen</strain>
    </source>
</reference>
<dbReference type="HOGENOM" id="CLU_066420_1_0_9"/>
<dbReference type="Pfam" id="PF08812">
    <property type="entry name" value="YtxC"/>
    <property type="match status" value="1"/>
</dbReference>
<evidence type="ECO:0000313" key="2">
    <source>
        <dbReference type="Proteomes" id="UP000001968"/>
    </source>
</evidence>
<dbReference type="KEGG" id="swo:Swol_1087"/>
<dbReference type="InterPro" id="IPR014199">
    <property type="entry name" value="Spore_YtxC"/>
</dbReference>
<name>Q0AY07_SYNWW</name>
<proteinExistence type="predicted"/>
<dbReference type="eggNOG" id="ENOG5031S9P">
    <property type="taxonomic scope" value="Bacteria"/>
</dbReference>
<sequence length="309" mass="36915">MNYGFRIVTDSEIDNLLIKLEERLKWIKQKDFSFQVQSSYKMEHSTYIVDIYLEGNKRDKLFRDEDIIHIFKHQIAEVLAEHIVYEWESKLLWKAINRKYRSALREDKTIIHNKASEFLCKCHYNESLNLLMAYGRKNRIAHRLFDQIENHKTLVIEGFINFCLPEYLAEIRFAVELASEELKSEKEYNEFVKLLRYFVETQMPRVLEVNLIITDKGRFYLWDENGIKIEDKYINYYLDDILQNEISLDDVLISILVTIAPRKIILHNTDELSCNEPVKMIKNVFQERIITCPGCKYCRHDEKNLVPGT</sequence>
<dbReference type="EMBL" id="CP000448">
    <property type="protein sequence ID" value="ABI68397.1"/>
    <property type="molecule type" value="Genomic_DNA"/>
</dbReference>
<dbReference type="AlphaFoldDB" id="Q0AY07"/>